<reference evidence="1 2" key="1">
    <citation type="submission" date="2020-01" db="EMBL/GenBank/DDBJ databases">
        <title>Paenibacillus soybeanensis sp. nov. isolated from the nodules of soybean (Glycine max(L.) Merr).</title>
        <authorList>
            <person name="Wang H."/>
        </authorList>
    </citation>
    <scope>NUCLEOTIDE SEQUENCE [LARGE SCALE GENOMIC DNA]</scope>
    <source>
        <strain evidence="1 2">DSM 23054</strain>
    </source>
</reference>
<accession>A0A7X5C3I2</accession>
<gene>
    <name evidence="1" type="ORF">GT003_25545</name>
</gene>
<dbReference type="OrthoDB" id="8211253at2"/>
<dbReference type="RefSeq" id="WP_161703306.1">
    <property type="nucleotide sequence ID" value="NZ_JAAAMU010000018.1"/>
</dbReference>
<dbReference type="Proteomes" id="UP000558113">
    <property type="component" value="Unassembled WGS sequence"/>
</dbReference>
<organism evidence="1 2">
    <name type="scientific">Paenibacillus sacheonensis</name>
    <dbReference type="NCBI Taxonomy" id="742054"/>
    <lineage>
        <taxon>Bacteria</taxon>
        <taxon>Bacillati</taxon>
        <taxon>Bacillota</taxon>
        <taxon>Bacilli</taxon>
        <taxon>Bacillales</taxon>
        <taxon>Paenibacillaceae</taxon>
        <taxon>Paenibacillus</taxon>
    </lineage>
</organism>
<proteinExistence type="predicted"/>
<protein>
    <submittedName>
        <fullName evidence="1">Uncharacterized protein</fullName>
    </submittedName>
</protein>
<name>A0A7X5C3I2_9BACL</name>
<dbReference type="AlphaFoldDB" id="A0A7X5C3I2"/>
<evidence type="ECO:0000313" key="1">
    <source>
        <dbReference type="EMBL" id="NBC72375.1"/>
    </source>
</evidence>
<sequence>MANRYYHELASDHPINFFNEIYLTPEEYAGIGARFDSLPPVTAKWDNLYRVNILQLRRSHAITDLAETMKALFPYFWIHDPARYLPVARLKMRSFVQNVAAGQQLEILDGGLVQFFTDGLLLNGFSKSFIVGELQALLGELQDLHPFLIYFSPSDIEGSIRQTFAARGEVYKVGRHFPYAQGKEKDDLQLYVDFLTDYHDIAREFVTQTNGRKLAVDNSNREWTDYERDILRQFGVEPVDAAVDPIPFASLTGEYGWQDKTFTITWEQGTLYASYNTYKKRLIPKSETEWYISDNSVELHFVRSSDADASADSFTIGGSDISQDWSRTGTQFVRNRTGGAG</sequence>
<evidence type="ECO:0000313" key="2">
    <source>
        <dbReference type="Proteomes" id="UP000558113"/>
    </source>
</evidence>
<keyword evidence="2" id="KW-1185">Reference proteome</keyword>
<dbReference type="EMBL" id="JAAAMU010000018">
    <property type="protein sequence ID" value="NBC72375.1"/>
    <property type="molecule type" value="Genomic_DNA"/>
</dbReference>
<comment type="caution">
    <text evidence="1">The sequence shown here is derived from an EMBL/GenBank/DDBJ whole genome shotgun (WGS) entry which is preliminary data.</text>
</comment>